<organism evidence="1">
    <name type="scientific">uncultured Caudovirales phage</name>
    <dbReference type="NCBI Taxonomy" id="2100421"/>
    <lineage>
        <taxon>Viruses</taxon>
        <taxon>Duplodnaviria</taxon>
        <taxon>Heunggongvirae</taxon>
        <taxon>Uroviricota</taxon>
        <taxon>Caudoviricetes</taxon>
        <taxon>Peduoviridae</taxon>
        <taxon>Maltschvirus</taxon>
        <taxon>Maltschvirus maltsch</taxon>
    </lineage>
</organism>
<sequence length="225" mass="26251">MKTCNYCNKEIISNKTFAKFCNSICGYRFRRGISLIDTTLNKECIYCNKSFLNKRANQKYCNHNCCNNNKLGRNPNNTNTTKKTCPTCNILFLSRGPSHIYCNKKCNTNERLKNILRNRLNSAIRNNQKAGSAVKDLGCTIEEFKVYLEKQFFNNPRTHESMTWDNHTLDGWHIDHILPLDSFNLTNREETIKACHYSNLRPLWAKENIIKSNKLLDDIIIEITQ</sequence>
<reference evidence="1" key="1">
    <citation type="submission" date="2020-04" db="EMBL/GenBank/DDBJ databases">
        <authorList>
            <person name="Chiriac C."/>
            <person name="Salcher M."/>
            <person name="Ghai R."/>
            <person name="Kavagutti S V."/>
        </authorList>
    </citation>
    <scope>NUCLEOTIDE SEQUENCE</scope>
</reference>
<evidence type="ECO:0008006" key="2">
    <source>
        <dbReference type="Google" id="ProtNLM"/>
    </source>
</evidence>
<proteinExistence type="predicted"/>
<evidence type="ECO:0000313" key="1">
    <source>
        <dbReference type="EMBL" id="CAB4125787.1"/>
    </source>
</evidence>
<name>A0A6J5KXS5_9CAUD</name>
<dbReference type="EMBL" id="LR796189">
    <property type="protein sequence ID" value="CAB4125787.1"/>
    <property type="molecule type" value="Genomic_DNA"/>
</dbReference>
<protein>
    <recommendedName>
        <fullName evidence="2">HNHc domain containing protein</fullName>
    </recommendedName>
</protein>
<accession>A0A6J5KXS5</accession>
<gene>
    <name evidence="1" type="ORF">UFOVP53_230</name>
</gene>